<dbReference type="PANTHER" id="PTHR10688:SF5">
    <property type="entry name" value="PWWP DOMAIN-CONTAINING PROTEIN 1-RELATED"/>
    <property type="match status" value="1"/>
</dbReference>
<protein>
    <submittedName>
        <fullName evidence="2">Uncharacterized protein</fullName>
    </submittedName>
</protein>
<name>A0A5P1FPL9_ASPOF</name>
<dbReference type="Proteomes" id="UP000243459">
    <property type="component" value="Chromosome 2"/>
</dbReference>
<accession>A0A5P1FPL9</accession>
<sequence>MSFRRDSGAAKPSLTYRSRRTLLQTARPFPRGRRSAGDRHASTRKPKPQLSSSSSDVAVNITVRGKPESSVRTVWAAGSRQHARVLARSTLPSVANLKARFARFGPLEVDSTRVFWKSHSCRVQFKYKSDALKALGYVKSNDIFGQIQVDYSVREVEAPAPEPQPAAGEYIEVENATPQVQGRLKSISRAQAMSGGRESQRV</sequence>
<feature type="region of interest" description="Disordered" evidence="1">
    <location>
        <begin position="1"/>
        <end position="57"/>
    </location>
</feature>
<dbReference type="AlphaFoldDB" id="A0A5P1FPL9"/>
<reference evidence="3" key="1">
    <citation type="journal article" date="2017" name="Nat. Commun.">
        <title>The asparagus genome sheds light on the origin and evolution of a young Y chromosome.</title>
        <authorList>
            <person name="Harkess A."/>
            <person name="Zhou J."/>
            <person name="Xu C."/>
            <person name="Bowers J.E."/>
            <person name="Van der Hulst R."/>
            <person name="Ayyampalayam S."/>
            <person name="Mercati F."/>
            <person name="Riccardi P."/>
            <person name="McKain M.R."/>
            <person name="Kakrana A."/>
            <person name="Tang H."/>
            <person name="Ray J."/>
            <person name="Groenendijk J."/>
            <person name="Arikit S."/>
            <person name="Mathioni S.M."/>
            <person name="Nakano M."/>
            <person name="Shan H."/>
            <person name="Telgmann-Rauber A."/>
            <person name="Kanno A."/>
            <person name="Yue Z."/>
            <person name="Chen H."/>
            <person name="Li W."/>
            <person name="Chen Y."/>
            <person name="Xu X."/>
            <person name="Zhang Y."/>
            <person name="Luo S."/>
            <person name="Chen H."/>
            <person name="Gao J."/>
            <person name="Mao Z."/>
            <person name="Pires J.C."/>
            <person name="Luo M."/>
            <person name="Kudrna D."/>
            <person name="Wing R.A."/>
            <person name="Meyers B.C."/>
            <person name="Yi K."/>
            <person name="Kong H."/>
            <person name="Lavrijsen P."/>
            <person name="Sunseri F."/>
            <person name="Falavigna A."/>
            <person name="Ye Y."/>
            <person name="Leebens-Mack J.H."/>
            <person name="Chen G."/>
        </authorList>
    </citation>
    <scope>NUCLEOTIDE SEQUENCE [LARGE SCALE GENOMIC DNA]</scope>
    <source>
        <strain evidence="3">cv. DH0086</strain>
    </source>
</reference>
<proteinExistence type="predicted"/>
<keyword evidence="3" id="KW-1185">Reference proteome</keyword>
<dbReference type="PANTHER" id="PTHR10688">
    <property type="entry name" value="PWWP DOMAIN-CONTAINING PROTEIN"/>
    <property type="match status" value="1"/>
</dbReference>
<evidence type="ECO:0000313" key="3">
    <source>
        <dbReference type="Proteomes" id="UP000243459"/>
    </source>
</evidence>
<dbReference type="EMBL" id="CM007382">
    <property type="protein sequence ID" value="ONK78641.1"/>
    <property type="molecule type" value="Genomic_DNA"/>
</dbReference>
<organism evidence="2 3">
    <name type="scientific">Asparagus officinalis</name>
    <name type="common">Garden asparagus</name>
    <dbReference type="NCBI Taxonomy" id="4686"/>
    <lineage>
        <taxon>Eukaryota</taxon>
        <taxon>Viridiplantae</taxon>
        <taxon>Streptophyta</taxon>
        <taxon>Embryophyta</taxon>
        <taxon>Tracheophyta</taxon>
        <taxon>Spermatophyta</taxon>
        <taxon>Magnoliopsida</taxon>
        <taxon>Liliopsida</taxon>
        <taxon>Asparagales</taxon>
        <taxon>Asparagaceae</taxon>
        <taxon>Asparagoideae</taxon>
        <taxon>Asparagus</taxon>
    </lineage>
</organism>
<gene>
    <name evidence="2" type="ORF">A4U43_C02F20930</name>
</gene>
<evidence type="ECO:0000313" key="2">
    <source>
        <dbReference type="EMBL" id="ONK78641.1"/>
    </source>
</evidence>
<feature type="region of interest" description="Disordered" evidence="1">
    <location>
        <begin position="181"/>
        <end position="202"/>
    </location>
</feature>
<dbReference type="InterPro" id="IPR052657">
    <property type="entry name" value="PDP_family_Arabidopsis"/>
</dbReference>
<dbReference type="Gramene" id="ONK78641">
    <property type="protein sequence ID" value="ONK78641"/>
    <property type="gene ID" value="A4U43_C02F20930"/>
</dbReference>
<evidence type="ECO:0000256" key="1">
    <source>
        <dbReference type="SAM" id="MobiDB-lite"/>
    </source>
</evidence>